<accession>A0A914EB80</accession>
<evidence type="ECO:0000313" key="1">
    <source>
        <dbReference type="Proteomes" id="UP000887540"/>
    </source>
</evidence>
<name>A0A914EB80_9BILA</name>
<sequence>MDGDTISADSNHECVYSILIPNLVPYSTLLIYEDAAIPVLFIDSMEYEGSSMVTVKTYLNNYTTLFEFDEKDVSLWHSLYLYGDLISFVIPPNGNLR</sequence>
<keyword evidence="1" id="KW-1185">Reference proteome</keyword>
<protein>
    <submittedName>
        <fullName evidence="2">Uncharacterized protein</fullName>
    </submittedName>
</protein>
<dbReference type="Proteomes" id="UP000887540">
    <property type="component" value="Unplaced"/>
</dbReference>
<dbReference type="AlphaFoldDB" id="A0A914EB80"/>
<evidence type="ECO:0000313" key="2">
    <source>
        <dbReference type="WBParaSite" id="ACRNAN_scaffold6961.g25913.t1"/>
    </source>
</evidence>
<organism evidence="1 2">
    <name type="scientific">Acrobeloides nanus</name>
    <dbReference type="NCBI Taxonomy" id="290746"/>
    <lineage>
        <taxon>Eukaryota</taxon>
        <taxon>Metazoa</taxon>
        <taxon>Ecdysozoa</taxon>
        <taxon>Nematoda</taxon>
        <taxon>Chromadorea</taxon>
        <taxon>Rhabditida</taxon>
        <taxon>Tylenchina</taxon>
        <taxon>Cephalobomorpha</taxon>
        <taxon>Cephaloboidea</taxon>
        <taxon>Cephalobidae</taxon>
        <taxon>Acrobeloides</taxon>
    </lineage>
</organism>
<dbReference type="WBParaSite" id="ACRNAN_scaffold6961.g25913.t1">
    <property type="protein sequence ID" value="ACRNAN_scaffold6961.g25913.t1"/>
    <property type="gene ID" value="ACRNAN_scaffold6961.g25913"/>
</dbReference>
<proteinExistence type="predicted"/>
<reference evidence="2" key="1">
    <citation type="submission" date="2022-11" db="UniProtKB">
        <authorList>
            <consortium name="WormBaseParasite"/>
        </authorList>
    </citation>
    <scope>IDENTIFICATION</scope>
</reference>